<organism evidence="2 3">
    <name type="scientific">Sphaerobolus stellatus (strain SS14)</name>
    <dbReference type="NCBI Taxonomy" id="990650"/>
    <lineage>
        <taxon>Eukaryota</taxon>
        <taxon>Fungi</taxon>
        <taxon>Dikarya</taxon>
        <taxon>Basidiomycota</taxon>
        <taxon>Agaricomycotina</taxon>
        <taxon>Agaricomycetes</taxon>
        <taxon>Phallomycetidae</taxon>
        <taxon>Geastrales</taxon>
        <taxon>Sphaerobolaceae</taxon>
        <taxon>Sphaerobolus</taxon>
    </lineage>
</organism>
<reference evidence="2 3" key="1">
    <citation type="submission" date="2014-06" db="EMBL/GenBank/DDBJ databases">
        <title>Evolutionary Origins and Diversification of the Mycorrhizal Mutualists.</title>
        <authorList>
            <consortium name="DOE Joint Genome Institute"/>
            <consortium name="Mycorrhizal Genomics Consortium"/>
            <person name="Kohler A."/>
            <person name="Kuo A."/>
            <person name="Nagy L.G."/>
            <person name="Floudas D."/>
            <person name="Copeland A."/>
            <person name="Barry K.W."/>
            <person name="Cichocki N."/>
            <person name="Veneault-Fourrey C."/>
            <person name="LaButti K."/>
            <person name="Lindquist E.A."/>
            <person name="Lipzen A."/>
            <person name="Lundell T."/>
            <person name="Morin E."/>
            <person name="Murat C."/>
            <person name="Riley R."/>
            <person name="Ohm R."/>
            <person name="Sun H."/>
            <person name="Tunlid A."/>
            <person name="Henrissat B."/>
            <person name="Grigoriev I.V."/>
            <person name="Hibbett D.S."/>
            <person name="Martin F."/>
        </authorList>
    </citation>
    <scope>NUCLEOTIDE SEQUENCE [LARGE SCALE GENOMIC DNA]</scope>
    <source>
        <strain evidence="2 3">SS14</strain>
    </source>
</reference>
<evidence type="ECO:0000313" key="2">
    <source>
        <dbReference type="EMBL" id="KIJ31029.1"/>
    </source>
</evidence>
<dbReference type="OrthoDB" id="3363479at2759"/>
<evidence type="ECO:0000256" key="1">
    <source>
        <dbReference type="SAM" id="MobiDB-lite"/>
    </source>
</evidence>
<name>A0A0C9U974_SPHS4</name>
<dbReference type="HOGENOM" id="CLU_1283989_0_0_1"/>
<protein>
    <submittedName>
        <fullName evidence="2">Uncharacterized protein</fullName>
    </submittedName>
</protein>
<keyword evidence="3" id="KW-1185">Reference proteome</keyword>
<dbReference type="EMBL" id="KN837249">
    <property type="protein sequence ID" value="KIJ31029.1"/>
    <property type="molecule type" value="Genomic_DNA"/>
</dbReference>
<evidence type="ECO:0000313" key="3">
    <source>
        <dbReference type="Proteomes" id="UP000054279"/>
    </source>
</evidence>
<dbReference type="AlphaFoldDB" id="A0A0C9U974"/>
<sequence>MHKLLQTESAEVIWFGHSGNSPNNFRACRFIVHWREKSLLPLSSRVKHAVRGKVVLRAEYYCRGICSLAGEDSSTDSNSSCPSGVSQLSGKSSPHTTIILCSISEGGGADEQEKVSRWRKYQNRVKLVIEVRADNLGLAHIFQQHEHDEVKNVKELHWSQLLRNEVSASLRIIGAKPTQIMRELVTQFTHPICQKLFKKGSIEIPDQLPEFRRPT</sequence>
<dbReference type="Proteomes" id="UP000054279">
    <property type="component" value="Unassembled WGS sequence"/>
</dbReference>
<accession>A0A0C9U974</accession>
<gene>
    <name evidence="2" type="ORF">M422DRAFT_267344</name>
</gene>
<proteinExistence type="predicted"/>
<feature type="region of interest" description="Disordered" evidence="1">
    <location>
        <begin position="71"/>
        <end position="93"/>
    </location>
</feature>
<feature type="compositionally biased region" description="Polar residues" evidence="1">
    <location>
        <begin position="84"/>
        <end position="93"/>
    </location>
</feature>